<dbReference type="OrthoDB" id="5801787at2"/>
<name>A0A419RT44_9SPHN</name>
<sequence>MDNTASRPATPLHLWAVALVSLLWHAGGALDYTMTQTRNMDYLQQAADGAGVPLQVILDYYTTFPVWADAAWAFGVWGALAGSILLLLRSRFALYGFYLSLLGLIASTIHQLTADLPPELNSPFTWAFTAAIVIVLVALIIYTRRMTERGVLR</sequence>
<proteinExistence type="predicted"/>
<feature type="transmembrane region" description="Helical" evidence="1">
    <location>
        <begin position="70"/>
        <end position="88"/>
    </location>
</feature>
<keyword evidence="3" id="KW-1185">Reference proteome</keyword>
<organism evidence="2 3">
    <name type="scientific">Aurantiacibacter aquimixticola</name>
    <dbReference type="NCBI Taxonomy" id="1958945"/>
    <lineage>
        <taxon>Bacteria</taxon>
        <taxon>Pseudomonadati</taxon>
        <taxon>Pseudomonadota</taxon>
        <taxon>Alphaproteobacteria</taxon>
        <taxon>Sphingomonadales</taxon>
        <taxon>Erythrobacteraceae</taxon>
        <taxon>Aurantiacibacter</taxon>
    </lineage>
</organism>
<feature type="transmembrane region" description="Helical" evidence="1">
    <location>
        <begin position="124"/>
        <end position="143"/>
    </location>
</feature>
<comment type="caution">
    <text evidence="2">The sequence shown here is derived from an EMBL/GenBank/DDBJ whole genome shotgun (WGS) entry which is preliminary data.</text>
</comment>
<evidence type="ECO:0000313" key="2">
    <source>
        <dbReference type="EMBL" id="RJY08973.1"/>
    </source>
</evidence>
<dbReference type="RefSeq" id="WP_120047984.1">
    <property type="nucleotide sequence ID" value="NZ_RAHX01000001.1"/>
</dbReference>
<gene>
    <name evidence="2" type="ORF">D6201_05995</name>
</gene>
<evidence type="ECO:0000313" key="3">
    <source>
        <dbReference type="Proteomes" id="UP000285232"/>
    </source>
</evidence>
<feature type="transmembrane region" description="Helical" evidence="1">
    <location>
        <begin position="12"/>
        <end position="30"/>
    </location>
</feature>
<feature type="transmembrane region" description="Helical" evidence="1">
    <location>
        <begin position="95"/>
        <end position="112"/>
    </location>
</feature>
<protein>
    <recommendedName>
        <fullName evidence="4">DoxX family protein</fullName>
    </recommendedName>
</protein>
<reference evidence="2 3" key="1">
    <citation type="journal article" date="2017" name="Int. J. Syst. Evol. Microbiol.">
        <title>Erythrobacter aquimixticola sp. nov., isolated from the junction between the ocean and a freshwater spring.</title>
        <authorList>
            <person name="Park S."/>
            <person name="Jung Y.T."/>
            <person name="Choi S.J."/>
            <person name="Yoon J.H."/>
        </authorList>
    </citation>
    <scope>NUCLEOTIDE SEQUENCE [LARGE SCALE GENOMIC DNA]</scope>
    <source>
        <strain evidence="2 3">JSSK-14</strain>
    </source>
</reference>
<evidence type="ECO:0008006" key="4">
    <source>
        <dbReference type="Google" id="ProtNLM"/>
    </source>
</evidence>
<evidence type="ECO:0000256" key="1">
    <source>
        <dbReference type="SAM" id="Phobius"/>
    </source>
</evidence>
<dbReference type="AlphaFoldDB" id="A0A419RT44"/>
<keyword evidence="1" id="KW-0812">Transmembrane</keyword>
<keyword evidence="1" id="KW-1133">Transmembrane helix</keyword>
<dbReference type="EMBL" id="RAHX01000001">
    <property type="protein sequence ID" value="RJY08973.1"/>
    <property type="molecule type" value="Genomic_DNA"/>
</dbReference>
<keyword evidence="1" id="KW-0472">Membrane</keyword>
<dbReference type="Proteomes" id="UP000285232">
    <property type="component" value="Unassembled WGS sequence"/>
</dbReference>
<accession>A0A419RT44</accession>